<protein>
    <recommendedName>
        <fullName evidence="1">Alanyl-tRNA synthetase class IIc N-terminal domain-containing protein</fullName>
    </recommendedName>
</protein>
<dbReference type="GO" id="GO:0005829">
    <property type="term" value="C:cytosol"/>
    <property type="evidence" value="ECO:0007669"/>
    <property type="project" value="TreeGrafter"/>
</dbReference>
<dbReference type="PANTHER" id="PTHR11777:SF9">
    <property type="entry name" value="ALANINE--TRNA LIGASE, CYTOPLASMIC"/>
    <property type="match status" value="1"/>
</dbReference>
<proteinExistence type="predicted"/>
<evidence type="ECO:0000259" key="1">
    <source>
        <dbReference type="Pfam" id="PF01411"/>
    </source>
</evidence>
<gene>
    <name evidence="2" type="ORF">S03H2_38423</name>
</gene>
<sequence length="50" mass="5747">MTGDELRQFFLRFYEDRGHKIIPGSSLIPRGDPTLLLTTAGMAQFKPYFL</sequence>
<comment type="caution">
    <text evidence="2">The sequence shown here is derived from an EMBL/GenBank/DDBJ whole genome shotgun (WGS) entry which is preliminary data.</text>
</comment>
<feature type="non-terminal residue" evidence="2">
    <location>
        <position position="50"/>
    </location>
</feature>
<dbReference type="GO" id="GO:0002161">
    <property type="term" value="F:aminoacyl-tRNA deacylase activity"/>
    <property type="evidence" value="ECO:0007669"/>
    <property type="project" value="TreeGrafter"/>
</dbReference>
<evidence type="ECO:0000313" key="2">
    <source>
        <dbReference type="EMBL" id="GAH56069.1"/>
    </source>
</evidence>
<dbReference type="SUPFAM" id="SSF55681">
    <property type="entry name" value="Class II aaRS and biotin synthetases"/>
    <property type="match status" value="1"/>
</dbReference>
<dbReference type="GO" id="GO:0005524">
    <property type="term" value="F:ATP binding"/>
    <property type="evidence" value="ECO:0007669"/>
    <property type="project" value="InterPro"/>
</dbReference>
<dbReference type="InterPro" id="IPR018164">
    <property type="entry name" value="Ala-tRNA-synth_IIc_N"/>
</dbReference>
<dbReference type="EMBL" id="BARU01023689">
    <property type="protein sequence ID" value="GAH56069.1"/>
    <property type="molecule type" value="Genomic_DNA"/>
</dbReference>
<reference evidence="2" key="1">
    <citation type="journal article" date="2014" name="Front. Microbiol.">
        <title>High frequency of phylogenetically diverse reductive dehalogenase-homologous genes in deep subseafloor sedimentary metagenomes.</title>
        <authorList>
            <person name="Kawai M."/>
            <person name="Futagami T."/>
            <person name="Toyoda A."/>
            <person name="Takaki Y."/>
            <person name="Nishi S."/>
            <person name="Hori S."/>
            <person name="Arai W."/>
            <person name="Tsubouchi T."/>
            <person name="Morono Y."/>
            <person name="Uchiyama I."/>
            <person name="Ito T."/>
            <person name="Fujiyama A."/>
            <person name="Inagaki F."/>
            <person name="Takami H."/>
        </authorList>
    </citation>
    <scope>NUCLEOTIDE SEQUENCE</scope>
    <source>
        <strain evidence="2">Expedition CK06-06</strain>
    </source>
</reference>
<dbReference type="Pfam" id="PF01411">
    <property type="entry name" value="tRNA-synt_2c"/>
    <property type="match status" value="1"/>
</dbReference>
<dbReference type="GO" id="GO:0006419">
    <property type="term" value="P:alanyl-tRNA aminoacylation"/>
    <property type="evidence" value="ECO:0007669"/>
    <property type="project" value="InterPro"/>
</dbReference>
<feature type="domain" description="Alanyl-tRNA synthetase class IIc N-terminal" evidence="1">
    <location>
        <begin position="5"/>
        <end position="50"/>
    </location>
</feature>
<dbReference type="AlphaFoldDB" id="X1HQH2"/>
<dbReference type="InterPro" id="IPR050058">
    <property type="entry name" value="Ala-tRNA_ligase"/>
</dbReference>
<organism evidence="2">
    <name type="scientific">marine sediment metagenome</name>
    <dbReference type="NCBI Taxonomy" id="412755"/>
    <lineage>
        <taxon>unclassified sequences</taxon>
        <taxon>metagenomes</taxon>
        <taxon>ecological metagenomes</taxon>
    </lineage>
</organism>
<dbReference type="InterPro" id="IPR045864">
    <property type="entry name" value="aa-tRNA-synth_II/BPL/LPL"/>
</dbReference>
<accession>X1HQH2</accession>
<dbReference type="GO" id="GO:0004813">
    <property type="term" value="F:alanine-tRNA ligase activity"/>
    <property type="evidence" value="ECO:0007669"/>
    <property type="project" value="InterPro"/>
</dbReference>
<dbReference type="Gene3D" id="3.30.930.10">
    <property type="entry name" value="Bira Bifunctional Protein, Domain 2"/>
    <property type="match status" value="1"/>
</dbReference>
<dbReference type="PANTHER" id="PTHR11777">
    <property type="entry name" value="ALANYL-TRNA SYNTHETASE"/>
    <property type="match status" value="1"/>
</dbReference>
<name>X1HQH2_9ZZZZ</name>